<dbReference type="PANTHER" id="PTHR43284:SF1">
    <property type="entry name" value="ASPARAGINE SYNTHETASE"/>
    <property type="match status" value="1"/>
</dbReference>
<feature type="binding site" evidence="7">
    <location>
        <position position="107"/>
    </location>
    <ligand>
        <name>L-glutamine</name>
        <dbReference type="ChEBI" id="CHEBI:58359"/>
    </ligand>
</feature>
<keyword evidence="4 6" id="KW-0315">Glutamine amidotransferase</keyword>
<protein>
    <submittedName>
        <fullName evidence="9">Glutamine-hydrolyzing asparagine synthase</fullName>
    </submittedName>
</protein>
<dbReference type="Pfam" id="PF13537">
    <property type="entry name" value="GATase_7"/>
    <property type="match status" value="1"/>
</dbReference>
<gene>
    <name evidence="9" type="ORF">BCR33DRAFT_844747</name>
</gene>
<evidence type="ECO:0000259" key="8">
    <source>
        <dbReference type="PROSITE" id="PS51278"/>
    </source>
</evidence>
<dbReference type="InterPro" id="IPR001962">
    <property type="entry name" value="Asn_synthase"/>
</dbReference>
<evidence type="ECO:0000256" key="6">
    <source>
        <dbReference type="PIRSR" id="PIRSR001589-1"/>
    </source>
</evidence>
<evidence type="ECO:0000256" key="1">
    <source>
        <dbReference type="ARBA" id="ARBA00005752"/>
    </source>
</evidence>
<dbReference type="GO" id="GO:0004066">
    <property type="term" value="F:asparagine synthase (glutamine-hydrolyzing) activity"/>
    <property type="evidence" value="ECO:0007669"/>
    <property type="project" value="InterPro"/>
</dbReference>
<dbReference type="InterPro" id="IPR029055">
    <property type="entry name" value="Ntn_hydrolases_N"/>
</dbReference>
<dbReference type="GO" id="GO:0006529">
    <property type="term" value="P:asparagine biosynthetic process"/>
    <property type="evidence" value="ECO:0007669"/>
    <property type="project" value="UniProtKB-KW"/>
</dbReference>
<proteinExistence type="inferred from homology"/>
<evidence type="ECO:0000256" key="4">
    <source>
        <dbReference type="ARBA" id="ARBA00022962"/>
    </source>
</evidence>
<dbReference type="PIRSF" id="PIRSF001589">
    <property type="entry name" value="Asn_synthetase_glu-h"/>
    <property type="match status" value="1"/>
</dbReference>
<dbReference type="SUPFAM" id="SSF56235">
    <property type="entry name" value="N-terminal nucleophile aminohydrolases (Ntn hydrolases)"/>
    <property type="match status" value="1"/>
</dbReference>
<name>A0A1Y2D292_9FUNG</name>
<dbReference type="PROSITE" id="PS51278">
    <property type="entry name" value="GATASE_TYPE_2"/>
    <property type="match status" value="1"/>
</dbReference>
<comment type="caution">
    <text evidence="9">The sequence shown here is derived from an EMBL/GenBank/DDBJ whole genome shotgun (WGS) entry which is preliminary data.</text>
</comment>
<feature type="active site" description="For GATase activity" evidence="6">
    <location>
        <position position="2"/>
    </location>
</feature>
<accession>A0A1Y2D292</accession>
<dbReference type="EMBL" id="MCGO01000001">
    <property type="protein sequence ID" value="ORY53409.1"/>
    <property type="molecule type" value="Genomic_DNA"/>
</dbReference>
<keyword evidence="2 5" id="KW-0547">Nucleotide-binding</keyword>
<dbReference type="GO" id="GO:0005524">
    <property type="term" value="F:ATP binding"/>
    <property type="evidence" value="ECO:0007669"/>
    <property type="project" value="UniProtKB-KW"/>
</dbReference>
<dbReference type="NCBIfam" id="TIGR01536">
    <property type="entry name" value="asn_synth_AEB"/>
    <property type="match status" value="1"/>
</dbReference>
<dbReference type="Gene3D" id="3.60.20.10">
    <property type="entry name" value="Glutamine Phosphoribosylpyrophosphate, subunit 1, domain 1"/>
    <property type="match status" value="1"/>
</dbReference>
<dbReference type="CDD" id="cd00712">
    <property type="entry name" value="AsnB"/>
    <property type="match status" value="1"/>
</dbReference>
<evidence type="ECO:0000256" key="7">
    <source>
        <dbReference type="PIRSR" id="PIRSR001589-2"/>
    </source>
</evidence>
<dbReference type="AlphaFoldDB" id="A0A1Y2D292"/>
<evidence type="ECO:0000313" key="10">
    <source>
        <dbReference type="Proteomes" id="UP000193642"/>
    </source>
</evidence>
<evidence type="ECO:0000256" key="2">
    <source>
        <dbReference type="ARBA" id="ARBA00022741"/>
    </source>
</evidence>
<dbReference type="PANTHER" id="PTHR43284">
    <property type="entry name" value="ASPARAGINE SYNTHETASE (GLUTAMINE-HYDROLYZING)"/>
    <property type="match status" value="1"/>
</dbReference>
<organism evidence="9 10">
    <name type="scientific">Rhizoclosmatium globosum</name>
    <dbReference type="NCBI Taxonomy" id="329046"/>
    <lineage>
        <taxon>Eukaryota</taxon>
        <taxon>Fungi</taxon>
        <taxon>Fungi incertae sedis</taxon>
        <taxon>Chytridiomycota</taxon>
        <taxon>Chytridiomycota incertae sedis</taxon>
        <taxon>Chytridiomycetes</taxon>
        <taxon>Chytridiales</taxon>
        <taxon>Chytriomycetaceae</taxon>
        <taxon>Rhizoclosmatium</taxon>
    </lineage>
</organism>
<dbReference type="InterPro" id="IPR051786">
    <property type="entry name" value="ASN_synthetase/amidase"/>
</dbReference>
<sequence>MCGIVAFGLIDSSVACQSKGPGEAELKAALDLVKHRGPDGHGIWLAPDNGVGLGHVRLSIMDVEGGHQPIFDQDENVYAVVNGELYEFESIREKLIAVGHKFKTGSDSEIVLHLYLEHGLAMFDHLIGEFSFAIYDKRSFTLIVARDRFGVKPVFYTVVNGRLLVASEAKSFLALGWEPEWDISSVVNSGIFVDNRTLFKGVSKLPPASYLILSSSGTMSISQYWQPEYVDRSLKDDRSEEDMILNVQQHLVQAVRCRLRADVPVAVYLSGGIDSSAVLGIASQIARQSNPDAVIDTFTIGFKGRAVDSFDESEVAQRAADYCGEGADEHFAGYPFFIPDALRAPNATNLSESDRMNRLNAVEAKCKMLANLGLQDRLSEHDEQKAKELVGGISTVKTLSLAIEMPRTLFTSDALQVTGNPDACRTLAESVGGVLAARCRSSSYHPLHAALLVETRSLLPNYLCNHLGDRSEMSHSIEGRVPFLDHRLTDYVNGLPPHVKIRFDPKSPMPVEKWILRQAVKPFVSMELLHRPKVPFLAPPALLDPNSKHCSKIKRVLTRQAIEQLGWANWQIVKAKMDDAFATNNRMSQNFVNCMMSFVVIIQGEKVGLTSK</sequence>
<feature type="binding site" evidence="7">
    <location>
        <position position="300"/>
    </location>
    <ligand>
        <name>ATP</name>
        <dbReference type="ChEBI" id="CHEBI:30616"/>
    </ligand>
</feature>
<dbReference type="OrthoDB" id="409189at2759"/>
<dbReference type="InterPro" id="IPR006426">
    <property type="entry name" value="Asn_synth_AEB"/>
</dbReference>
<reference evidence="9 10" key="1">
    <citation type="submission" date="2016-07" db="EMBL/GenBank/DDBJ databases">
        <title>Pervasive Adenine N6-methylation of Active Genes in Fungi.</title>
        <authorList>
            <consortium name="DOE Joint Genome Institute"/>
            <person name="Mondo S.J."/>
            <person name="Dannebaum R.O."/>
            <person name="Kuo R.C."/>
            <person name="Labutti K."/>
            <person name="Haridas S."/>
            <person name="Kuo A."/>
            <person name="Salamov A."/>
            <person name="Ahrendt S.R."/>
            <person name="Lipzen A."/>
            <person name="Sullivan W."/>
            <person name="Andreopoulos W.B."/>
            <person name="Clum A."/>
            <person name="Lindquist E."/>
            <person name="Daum C."/>
            <person name="Ramamoorthy G.K."/>
            <person name="Gryganskyi A."/>
            <person name="Culley D."/>
            <person name="Magnuson J.K."/>
            <person name="James T.Y."/>
            <person name="O'Malley M.A."/>
            <person name="Stajich J.E."/>
            <person name="Spatafora J.W."/>
            <person name="Visel A."/>
            <person name="Grigoriev I.V."/>
        </authorList>
    </citation>
    <scope>NUCLEOTIDE SEQUENCE [LARGE SCALE GENOMIC DNA]</scope>
    <source>
        <strain evidence="9 10">JEL800</strain>
    </source>
</reference>
<keyword evidence="10" id="KW-1185">Reference proteome</keyword>
<dbReference type="Proteomes" id="UP000193642">
    <property type="component" value="Unassembled WGS sequence"/>
</dbReference>
<comment type="similarity">
    <text evidence="1">Belongs to the asparagine synthetase family.</text>
</comment>
<dbReference type="CDD" id="cd01991">
    <property type="entry name" value="Asn_synthase_B_C"/>
    <property type="match status" value="1"/>
</dbReference>
<evidence type="ECO:0000256" key="3">
    <source>
        <dbReference type="ARBA" id="ARBA00022840"/>
    </source>
</evidence>
<dbReference type="Pfam" id="PF00733">
    <property type="entry name" value="Asn_synthase"/>
    <property type="match status" value="1"/>
</dbReference>
<evidence type="ECO:0000256" key="5">
    <source>
        <dbReference type="PIRNR" id="PIRNR001589"/>
    </source>
</evidence>
<dbReference type="InterPro" id="IPR033738">
    <property type="entry name" value="AsnB_N"/>
</dbReference>
<dbReference type="InterPro" id="IPR017932">
    <property type="entry name" value="GATase_2_dom"/>
</dbReference>
<keyword evidence="3 5" id="KW-0067">ATP-binding</keyword>
<keyword evidence="6" id="KW-0061">Asparagine biosynthesis</keyword>
<dbReference type="GO" id="GO:0005829">
    <property type="term" value="C:cytosol"/>
    <property type="evidence" value="ECO:0007669"/>
    <property type="project" value="TreeGrafter"/>
</dbReference>
<keyword evidence="6" id="KW-0028">Amino-acid biosynthesis</keyword>
<evidence type="ECO:0000313" key="9">
    <source>
        <dbReference type="EMBL" id="ORY53409.1"/>
    </source>
</evidence>
<dbReference type="Gene3D" id="3.40.50.620">
    <property type="entry name" value="HUPs"/>
    <property type="match status" value="2"/>
</dbReference>
<dbReference type="InterPro" id="IPR014729">
    <property type="entry name" value="Rossmann-like_a/b/a_fold"/>
</dbReference>
<dbReference type="SUPFAM" id="SSF52402">
    <property type="entry name" value="Adenine nucleotide alpha hydrolases-like"/>
    <property type="match status" value="1"/>
</dbReference>
<dbReference type="STRING" id="329046.A0A1Y2D292"/>
<feature type="domain" description="Glutamine amidotransferase type-2" evidence="8">
    <location>
        <begin position="2"/>
        <end position="216"/>
    </location>
</feature>